<sequence>MTPIDAIKDPRIATARSLATRAGRDAAGLCRVEGPSLIRQARAAGARLAYVLTSVDATGDDPSLHAELCDAHMPVHTVRAGLLRKITGGAKPVDWLAVAHLPAPCSTVAPAGSPTRRPR</sequence>
<dbReference type="Gene3D" id="3.30.1330.30">
    <property type="match status" value="1"/>
</dbReference>
<organism evidence="2 3">
    <name type="scientific">Streptomyces yunnanensis</name>
    <dbReference type="NCBI Taxonomy" id="156453"/>
    <lineage>
        <taxon>Bacteria</taxon>
        <taxon>Bacillati</taxon>
        <taxon>Actinomycetota</taxon>
        <taxon>Actinomycetes</taxon>
        <taxon>Kitasatosporales</taxon>
        <taxon>Streptomycetaceae</taxon>
        <taxon>Streptomyces</taxon>
    </lineage>
</organism>
<evidence type="ECO:0000313" key="2">
    <source>
        <dbReference type="EMBL" id="WEB38445.1"/>
    </source>
</evidence>
<dbReference type="Proteomes" id="UP001218629">
    <property type="component" value="Chromosome"/>
</dbReference>
<evidence type="ECO:0000259" key="1">
    <source>
        <dbReference type="Pfam" id="PF22435"/>
    </source>
</evidence>
<evidence type="ECO:0000313" key="3">
    <source>
        <dbReference type="Proteomes" id="UP001218629"/>
    </source>
</evidence>
<gene>
    <name evidence="2" type="ORF">MOV08_03425</name>
</gene>
<reference evidence="2 3" key="1">
    <citation type="submission" date="2022-03" db="EMBL/GenBank/DDBJ databases">
        <title>Streptomyces yunnanensis P86,complete genome.</title>
        <authorList>
            <person name="Chen S."/>
            <person name="Zhang Q."/>
        </authorList>
    </citation>
    <scope>NUCLEOTIDE SEQUENCE [LARGE SCALE GENOMIC DNA]</scope>
    <source>
        <strain evidence="2 3">P86</strain>
    </source>
</reference>
<dbReference type="InterPro" id="IPR029064">
    <property type="entry name" value="Ribosomal_eL30-like_sf"/>
</dbReference>
<dbReference type="Pfam" id="PF22435">
    <property type="entry name" value="MRM3-like_sub_bind"/>
    <property type="match status" value="1"/>
</dbReference>
<accession>A0ABY8A3G9</accession>
<keyword evidence="3" id="KW-1185">Reference proteome</keyword>
<dbReference type="SUPFAM" id="SSF55315">
    <property type="entry name" value="L30e-like"/>
    <property type="match status" value="1"/>
</dbReference>
<name>A0ABY8A3G9_9ACTN</name>
<proteinExistence type="predicted"/>
<feature type="domain" description="MRM3-like substrate binding" evidence="1">
    <location>
        <begin position="10"/>
        <end position="97"/>
    </location>
</feature>
<dbReference type="InterPro" id="IPR053888">
    <property type="entry name" value="MRM3-like_sub_bind"/>
</dbReference>
<dbReference type="EMBL" id="CP095749">
    <property type="protein sequence ID" value="WEB38445.1"/>
    <property type="molecule type" value="Genomic_DNA"/>
</dbReference>
<dbReference type="RefSeq" id="WP_275306150.1">
    <property type="nucleotide sequence ID" value="NZ_CP095749.1"/>
</dbReference>
<protein>
    <recommendedName>
        <fullName evidence="1">MRM3-like substrate binding domain-containing protein</fullName>
    </recommendedName>
</protein>